<dbReference type="Gene3D" id="1.10.10.10">
    <property type="entry name" value="Winged helix-like DNA-binding domain superfamily/Winged helix DNA-binding domain"/>
    <property type="match status" value="1"/>
</dbReference>
<dbReference type="GO" id="GO:0003700">
    <property type="term" value="F:DNA-binding transcription factor activity"/>
    <property type="evidence" value="ECO:0007669"/>
    <property type="project" value="InterPro"/>
</dbReference>
<keyword evidence="1" id="KW-0805">Transcription regulation</keyword>
<evidence type="ECO:0000256" key="4">
    <source>
        <dbReference type="SAM" id="MobiDB-lite"/>
    </source>
</evidence>
<keyword evidence="2" id="KW-0238">DNA-binding</keyword>
<evidence type="ECO:0000256" key="1">
    <source>
        <dbReference type="ARBA" id="ARBA00023015"/>
    </source>
</evidence>
<feature type="domain" description="HTH gntR-type" evidence="5">
    <location>
        <begin position="17"/>
        <end position="85"/>
    </location>
</feature>
<dbReference type="InterPro" id="IPR036390">
    <property type="entry name" value="WH_DNA-bd_sf"/>
</dbReference>
<dbReference type="InterPro" id="IPR050679">
    <property type="entry name" value="Bact_HTH_transcr_reg"/>
</dbReference>
<dbReference type="GO" id="GO:0003677">
    <property type="term" value="F:DNA binding"/>
    <property type="evidence" value="ECO:0007669"/>
    <property type="project" value="UniProtKB-KW"/>
</dbReference>
<comment type="caution">
    <text evidence="6">The sequence shown here is derived from an EMBL/GenBank/DDBJ whole genome shotgun (WGS) entry which is preliminary data.</text>
</comment>
<reference evidence="6" key="1">
    <citation type="journal article" date="2014" name="Int. J. Syst. Evol. Microbiol.">
        <title>Complete genome sequence of Corynebacterium casei LMG S-19264T (=DSM 44701T), isolated from a smear-ripened cheese.</title>
        <authorList>
            <consortium name="US DOE Joint Genome Institute (JGI-PGF)"/>
            <person name="Walter F."/>
            <person name="Albersmeier A."/>
            <person name="Kalinowski J."/>
            <person name="Ruckert C."/>
        </authorList>
    </citation>
    <scope>NUCLEOTIDE SEQUENCE</scope>
    <source>
        <strain evidence="6">CGMCC 4.5737</strain>
    </source>
</reference>
<dbReference type="RefSeq" id="WP_189060778.1">
    <property type="nucleotide sequence ID" value="NZ_BMMK01000029.1"/>
</dbReference>
<organism evidence="6 7">
    <name type="scientific">Longimycelium tulufanense</name>
    <dbReference type="NCBI Taxonomy" id="907463"/>
    <lineage>
        <taxon>Bacteria</taxon>
        <taxon>Bacillati</taxon>
        <taxon>Actinomycetota</taxon>
        <taxon>Actinomycetes</taxon>
        <taxon>Pseudonocardiales</taxon>
        <taxon>Pseudonocardiaceae</taxon>
        <taxon>Longimycelium</taxon>
    </lineage>
</organism>
<evidence type="ECO:0000256" key="2">
    <source>
        <dbReference type="ARBA" id="ARBA00023125"/>
    </source>
</evidence>
<reference evidence="6" key="2">
    <citation type="submission" date="2020-09" db="EMBL/GenBank/DDBJ databases">
        <authorList>
            <person name="Sun Q."/>
            <person name="Zhou Y."/>
        </authorList>
    </citation>
    <scope>NUCLEOTIDE SEQUENCE</scope>
    <source>
        <strain evidence="6">CGMCC 4.5737</strain>
    </source>
</reference>
<dbReference type="CDD" id="cd07377">
    <property type="entry name" value="WHTH_GntR"/>
    <property type="match status" value="1"/>
</dbReference>
<dbReference type="InterPro" id="IPR036388">
    <property type="entry name" value="WH-like_DNA-bd_sf"/>
</dbReference>
<dbReference type="GO" id="GO:0045892">
    <property type="term" value="P:negative regulation of DNA-templated transcription"/>
    <property type="evidence" value="ECO:0007669"/>
    <property type="project" value="TreeGrafter"/>
</dbReference>
<proteinExistence type="predicted"/>
<evidence type="ECO:0000313" key="6">
    <source>
        <dbReference type="EMBL" id="GGM72621.1"/>
    </source>
</evidence>
<keyword evidence="3" id="KW-0804">Transcription</keyword>
<dbReference type="Pfam" id="PF00392">
    <property type="entry name" value="GntR"/>
    <property type="match status" value="1"/>
</dbReference>
<dbReference type="PANTHER" id="PTHR44846">
    <property type="entry name" value="MANNOSYL-D-GLYCERATE TRANSPORT/METABOLISM SYSTEM REPRESSOR MNGR-RELATED"/>
    <property type="match status" value="1"/>
</dbReference>
<dbReference type="EMBL" id="BMMK01000029">
    <property type="protein sequence ID" value="GGM72621.1"/>
    <property type="molecule type" value="Genomic_DNA"/>
</dbReference>
<dbReference type="SMART" id="SM00345">
    <property type="entry name" value="HTH_GNTR"/>
    <property type="match status" value="1"/>
</dbReference>
<evidence type="ECO:0000313" key="7">
    <source>
        <dbReference type="Proteomes" id="UP000637578"/>
    </source>
</evidence>
<name>A0A8J3FYJ7_9PSEU</name>
<dbReference type="PANTHER" id="PTHR44846:SF17">
    <property type="entry name" value="GNTR-FAMILY TRANSCRIPTIONAL REGULATOR"/>
    <property type="match status" value="1"/>
</dbReference>
<feature type="region of interest" description="Disordered" evidence="4">
    <location>
        <begin position="1"/>
        <end position="21"/>
    </location>
</feature>
<sequence length="289" mass="32301">MAPTDNSLFELDPDDPRPQSQQIANKLRAAIKTGKLQPSDKLPSQPELAKRYGVARETVKRALEPLYDERLLVSRQGSGVYVRAQTERPVGLRPHVEAAFDRAHVSIDFAGFSGETLRNALTEVLDKIRAGRLTPDAISVRLMLSDMTVPMALPCRADTSADDPAVRKRSDRITRRAVEGIVEEVQELEDLGLVKSATAEVRVHSASPLFKLYILNDEEVFFGFYPVLEHTVKVDGEPVAIYDPMGKDAILFHYSIRDGDDTSTGPQYVQQARMWFDSLWNTVAREYSG</sequence>
<dbReference type="AlphaFoldDB" id="A0A8J3FYJ7"/>
<dbReference type="SUPFAM" id="SSF46785">
    <property type="entry name" value="Winged helix' DNA-binding domain"/>
    <property type="match status" value="1"/>
</dbReference>
<gene>
    <name evidence="6" type="ORF">GCM10012275_49030</name>
</gene>
<dbReference type="InterPro" id="IPR000524">
    <property type="entry name" value="Tscrpt_reg_HTH_GntR"/>
</dbReference>
<dbReference type="Proteomes" id="UP000637578">
    <property type="component" value="Unassembled WGS sequence"/>
</dbReference>
<accession>A0A8J3FYJ7</accession>
<evidence type="ECO:0000256" key="3">
    <source>
        <dbReference type="ARBA" id="ARBA00023163"/>
    </source>
</evidence>
<dbReference type="PRINTS" id="PR00035">
    <property type="entry name" value="HTHGNTR"/>
</dbReference>
<protein>
    <submittedName>
        <fullName evidence="6">GntR family transcriptional regulator</fullName>
    </submittedName>
</protein>
<dbReference type="PROSITE" id="PS50949">
    <property type="entry name" value="HTH_GNTR"/>
    <property type="match status" value="1"/>
</dbReference>
<keyword evidence="7" id="KW-1185">Reference proteome</keyword>
<evidence type="ECO:0000259" key="5">
    <source>
        <dbReference type="PROSITE" id="PS50949"/>
    </source>
</evidence>